<keyword evidence="2" id="KW-1185">Reference proteome</keyword>
<sequence length="281" mass="33183">MPPFQVIIQALQGQSINPQQISIIHNNKNMIDMTFFEFLLTQQLNTTKQNTLVSLTLILQKYCQKYKPLLLKFIKLTQQNNVKLDLALLQQFDYDRIEYNKFRQWLPITKPKVHFLDSTFFKELPVSKHNAIINLNEQFNFTLVKKSQEDDLQNSKLIVKGLMKNNTTLHTGLALIQIQHLKSQSDHGLSNILQMKKKRKLLRKNSKLPIQKSILINRTRSQRKKIRLNSKEQDRDLFNRKKLDDRQFQCQKSILQSQLMIFFQLSIQMGYIISVCLNILL</sequence>
<organism evidence="1 2">
    <name type="scientific">Paramecium octaurelia</name>
    <dbReference type="NCBI Taxonomy" id="43137"/>
    <lineage>
        <taxon>Eukaryota</taxon>
        <taxon>Sar</taxon>
        <taxon>Alveolata</taxon>
        <taxon>Ciliophora</taxon>
        <taxon>Intramacronucleata</taxon>
        <taxon>Oligohymenophorea</taxon>
        <taxon>Peniculida</taxon>
        <taxon>Parameciidae</taxon>
        <taxon>Paramecium</taxon>
    </lineage>
</organism>
<name>A0A8S1VR58_PAROT</name>
<evidence type="ECO:0000313" key="2">
    <source>
        <dbReference type="Proteomes" id="UP000683925"/>
    </source>
</evidence>
<accession>A0A8S1VR58</accession>
<evidence type="ECO:0000313" key="1">
    <source>
        <dbReference type="EMBL" id="CAD8179690.1"/>
    </source>
</evidence>
<protein>
    <submittedName>
        <fullName evidence="1">Uncharacterized protein</fullName>
    </submittedName>
</protein>
<reference evidence="1" key="1">
    <citation type="submission" date="2021-01" db="EMBL/GenBank/DDBJ databases">
        <authorList>
            <consortium name="Genoscope - CEA"/>
            <person name="William W."/>
        </authorList>
    </citation>
    <scope>NUCLEOTIDE SEQUENCE</scope>
</reference>
<proteinExistence type="predicted"/>
<gene>
    <name evidence="1" type="ORF">POCTA_138.1.T0730146</name>
</gene>
<comment type="caution">
    <text evidence="1">The sequence shown here is derived from an EMBL/GenBank/DDBJ whole genome shotgun (WGS) entry which is preliminary data.</text>
</comment>
<dbReference type="EMBL" id="CAJJDP010000072">
    <property type="protein sequence ID" value="CAD8179690.1"/>
    <property type="molecule type" value="Genomic_DNA"/>
</dbReference>
<dbReference type="AlphaFoldDB" id="A0A8S1VR58"/>
<dbReference type="Proteomes" id="UP000683925">
    <property type="component" value="Unassembled WGS sequence"/>
</dbReference>